<keyword evidence="2" id="KW-0560">Oxidoreductase</keyword>
<accession>A0A1Y1Z802</accession>
<dbReference type="Gene3D" id="3.40.50.720">
    <property type="entry name" value="NAD(P)-binding Rossmann-like Domain"/>
    <property type="match status" value="1"/>
</dbReference>
<dbReference type="PANTHER" id="PTHR43008">
    <property type="entry name" value="BENZIL REDUCTASE"/>
    <property type="match status" value="1"/>
</dbReference>
<evidence type="ECO:0000313" key="4">
    <source>
        <dbReference type="Proteomes" id="UP000193144"/>
    </source>
</evidence>
<dbReference type="Pfam" id="PF00106">
    <property type="entry name" value="adh_short"/>
    <property type="match status" value="1"/>
</dbReference>
<keyword evidence="4" id="KW-1185">Reference proteome</keyword>
<dbReference type="AlphaFoldDB" id="A0A1Y1Z802"/>
<dbReference type="PANTHER" id="PTHR43008:SF4">
    <property type="entry name" value="CHAIN DEHYDROGENASE, PUTATIVE (AFU_ORTHOLOGUE AFUA_4G08710)-RELATED"/>
    <property type="match status" value="1"/>
</dbReference>
<comment type="similarity">
    <text evidence="1">Belongs to the short-chain dehydrogenases/reductases (SDR) family.</text>
</comment>
<dbReference type="InterPro" id="IPR036291">
    <property type="entry name" value="NAD(P)-bd_dom_sf"/>
</dbReference>
<dbReference type="CDD" id="cd05233">
    <property type="entry name" value="SDR_c"/>
    <property type="match status" value="1"/>
</dbReference>
<dbReference type="Proteomes" id="UP000193144">
    <property type="component" value="Unassembled WGS sequence"/>
</dbReference>
<protein>
    <recommendedName>
        <fullName evidence="5">NAD(P)-binding protein</fullName>
    </recommendedName>
</protein>
<evidence type="ECO:0000256" key="1">
    <source>
        <dbReference type="ARBA" id="ARBA00006484"/>
    </source>
</evidence>
<evidence type="ECO:0000313" key="3">
    <source>
        <dbReference type="EMBL" id="ORY06381.1"/>
    </source>
</evidence>
<proteinExistence type="inferred from homology"/>
<name>A0A1Y1Z802_9PLEO</name>
<dbReference type="GO" id="GO:0050664">
    <property type="term" value="F:oxidoreductase activity, acting on NAD(P)H, oxygen as acceptor"/>
    <property type="evidence" value="ECO:0007669"/>
    <property type="project" value="TreeGrafter"/>
</dbReference>
<dbReference type="PRINTS" id="PR00081">
    <property type="entry name" value="GDHRDH"/>
</dbReference>
<dbReference type="EMBL" id="MCFA01000117">
    <property type="protein sequence ID" value="ORY06381.1"/>
    <property type="molecule type" value="Genomic_DNA"/>
</dbReference>
<dbReference type="OrthoDB" id="1933717at2759"/>
<evidence type="ECO:0008006" key="5">
    <source>
        <dbReference type="Google" id="ProtNLM"/>
    </source>
</evidence>
<comment type="caution">
    <text evidence="3">The sequence shown here is derived from an EMBL/GenBank/DDBJ whole genome shotgun (WGS) entry which is preliminary data.</text>
</comment>
<dbReference type="InterPro" id="IPR002347">
    <property type="entry name" value="SDR_fam"/>
</dbReference>
<organism evidence="3 4">
    <name type="scientific">Clohesyomyces aquaticus</name>
    <dbReference type="NCBI Taxonomy" id="1231657"/>
    <lineage>
        <taxon>Eukaryota</taxon>
        <taxon>Fungi</taxon>
        <taxon>Dikarya</taxon>
        <taxon>Ascomycota</taxon>
        <taxon>Pezizomycotina</taxon>
        <taxon>Dothideomycetes</taxon>
        <taxon>Pleosporomycetidae</taxon>
        <taxon>Pleosporales</taxon>
        <taxon>Lindgomycetaceae</taxon>
        <taxon>Clohesyomyces</taxon>
    </lineage>
</organism>
<dbReference type="STRING" id="1231657.A0A1Y1Z802"/>
<evidence type="ECO:0000256" key="2">
    <source>
        <dbReference type="ARBA" id="ARBA00023002"/>
    </source>
</evidence>
<dbReference type="GO" id="GO:0016616">
    <property type="term" value="F:oxidoreductase activity, acting on the CH-OH group of donors, NAD or NADP as acceptor"/>
    <property type="evidence" value="ECO:0007669"/>
    <property type="project" value="UniProtKB-ARBA"/>
</dbReference>
<sequence>MAFQPPPYFGVYFTPTIHNAKIPANIDPTKVALRKPHIAVITGAGKGLGYHISLAFAQAGCTGLSISSRTKPDLDALTAALRSINPDLEILASICDTQSVDSVSHLANEVSQKWGRVDTVIANAGIISKYIQKSGEAEHHLPIGLEDDDDWNRVLDINVAGSWRIAKAFMPLLKRSTDGPQSLIIVTSLAAHSTDSRLCPIAYNVSKIACNRLVEHVDNDHREKDGVHAYALHPGAVLTPQTQGHTGEAWGPLLSDDPGLAGAFCVWLVKEKREWLSGRYVACNWDVEELEGKRKEIVERDLLKFRMQV</sequence>
<reference evidence="3 4" key="1">
    <citation type="submission" date="2016-07" db="EMBL/GenBank/DDBJ databases">
        <title>Pervasive Adenine N6-methylation of Active Genes in Fungi.</title>
        <authorList>
            <consortium name="DOE Joint Genome Institute"/>
            <person name="Mondo S.J."/>
            <person name="Dannebaum R.O."/>
            <person name="Kuo R.C."/>
            <person name="Labutti K."/>
            <person name="Haridas S."/>
            <person name="Kuo A."/>
            <person name="Salamov A."/>
            <person name="Ahrendt S.R."/>
            <person name="Lipzen A."/>
            <person name="Sullivan W."/>
            <person name="Andreopoulos W.B."/>
            <person name="Clum A."/>
            <person name="Lindquist E."/>
            <person name="Daum C."/>
            <person name="Ramamoorthy G.K."/>
            <person name="Gryganskyi A."/>
            <person name="Culley D."/>
            <person name="Magnuson J.K."/>
            <person name="James T.Y."/>
            <person name="O'Malley M.A."/>
            <person name="Stajich J.E."/>
            <person name="Spatafora J.W."/>
            <person name="Visel A."/>
            <person name="Grigoriev I.V."/>
        </authorList>
    </citation>
    <scope>NUCLEOTIDE SEQUENCE [LARGE SCALE GENOMIC DNA]</scope>
    <source>
        <strain evidence="3 4">CBS 115471</strain>
    </source>
</reference>
<dbReference type="SUPFAM" id="SSF51735">
    <property type="entry name" value="NAD(P)-binding Rossmann-fold domains"/>
    <property type="match status" value="1"/>
</dbReference>
<gene>
    <name evidence="3" type="ORF">BCR34DRAFT_34565</name>
</gene>